<evidence type="ECO:0000313" key="3">
    <source>
        <dbReference type="Proteomes" id="UP000250235"/>
    </source>
</evidence>
<evidence type="ECO:0000313" key="2">
    <source>
        <dbReference type="EMBL" id="KZV26008.1"/>
    </source>
</evidence>
<dbReference type="EMBL" id="KV011792">
    <property type="protein sequence ID" value="KZV26008.1"/>
    <property type="molecule type" value="Genomic_DNA"/>
</dbReference>
<sequence>MSLLDLQDVCMAIGSIATLDLPMVVDLIGIYGLKGPYRTLTTTDWFLQALSVIPRGSWGDVARRFTMIRWASPEFASRPFPPLQTPPPPPAVRRRRRPPCRRKFVSGQLDEENPFVQNSSVLIVQPDEGVSILVVDRIGDYLPQSTEKSRILVIPVGARHKCQQGFKELSEIPKDVVFDAKSIVSLSGEPVSTSGKKKAMKLEFRLLCDIMAKTISVKAGSFDSLTQEKFQMITAVTCGVKVNWSSVKFNILKNMVTPATRQAKGYAIQISLLLENVQNLELGESSEFPSSKIMTEKTVHRYIAVTDKVSAENVADVPKVKRTPVKKAVSKKRPAADDAEAEPVVKKKRTSKGKPVSSKDTLEIVAVAQEAVPIQIVEATTAAPAEQPPAHKRKSQKRKRRLVMPQDSDYDVLEQPVVEGAEVTEPAVGTVSVYPVVEKSPVVELAESAAAHIVDPVVDPAVDPVVAEIVVEPVVETFPSDDVDNIIQQVLVETAQLGATETNDGAPETQEAAVEQHWFDLPYEDIIAQLNDRPVVTPSDTDEEVGTMDVGTDGGDQQVQNFVEEPEDEEMSSDDEQSVAERIDADEAMSLEDILYSIPVDVPLPSAGVEITKITLGKEIKIPEIDERTWYLASLPKIPVDDKGKKPLMQKDPIKGKPPQEHYSLICADIDLLTLAHGLRWDRTCCSWIFEGRPRDRGAVIARNNTNTPSKCWIRTMILVDGVWVIEPCCDQWVKIPQPVVHNEVPRQLSYVDTLPAVSDFVKILRKIWADVCVEAAESCVSEKLLPVGSINFCRALSVVEPVDIFIARQPTVFSLRLSQFCTVFIRYSLFSRLSTVDITSFFASIASARTVLRSVQNTSSSAVSQYIPSVADTEFVAQRIPMELDHRPFLSSISDASDMHFDETDIATTVPSLPAITTDLSASLDDLQTFLSERINESQSDILSKLHTIGRGLRDSLQQQYEAFRILIQGARQEGQTIDDVQTLRFNEFRKGVLVGWSGSAPRSGSGRTKL</sequence>
<accession>A0A2Z7AXD4</accession>
<evidence type="ECO:0000256" key="1">
    <source>
        <dbReference type="SAM" id="MobiDB-lite"/>
    </source>
</evidence>
<feature type="region of interest" description="Disordered" evidence="1">
    <location>
        <begin position="379"/>
        <end position="408"/>
    </location>
</feature>
<reference evidence="2 3" key="1">
    <citation type="journal article" date="2015" name="Proc. Natl. Acad. Sci. U.S.A.">
        <title>The resurrection genome of Boea hygrometrica: A blueprint for survival of dehydration.</title>
        <authorList>
            <person name="Xiao L."/>
            <person name="Yang G."/>
            <person name="Zhang L."/>
            <person name="Yang X."/>
            <person name="Zhao S."/>
            <person name="Ji Z."/>
            <person name="Zhou Q."/>
            <person name="Hu M."/>
            <person name="Wang Y."/>
            <person name="Chen M."/>
            <person name="Xu Y."/>
            <person name="Jin H."/>
            <person name="Xiao X."/>
            <person name="Hu G."/>
            <person name="Bao F."/>
            <person name="Hu Y."/>
            <person name="Wan P."/>
            <person name="Li L."/>
            <person name="Deng X."/>
            <person name="Kuang T."/>
            <person name="Xiang C."/>
            <person name="Zhu J.K."/>
            <person name="Oliver M.J."/>
            <person name="He Y."/>
        </authorList>
    </citation>
    <scope>NUCLEOTIDE SEQUENCE [LARGE SCALE GENOMIC DNA]</scope>
    <source>
        <strain evidence="3">cv. XS01</strain>
    </source>
</reference>
<protein>
    <submittedName>
        <fullName evidence="2">Uncharacterized protein</fullName>
    </submittedName>
</protein>
<dbReference type="Proteomes" id="UP000250235">
    <property type="component" value="Unassembled WGS sequence"/>
</dbReference>
<gene>
    <name evidence="2" type="ORF">F511_03881</name>
</gene>
<proteinExistence type="predicted"/>
<name>A0A2Z7AXD4_9LAMI</name>
<feature type="compositionally biased region" description="Basic residues" evidence="1">
    <location>
        <begin position="390"/>
        <end position="402"/>
    </location>
</feature>
<keyword evidence="3" id="KW-1185">Reference proteome</keyword>
<dbReference type="AlphaFoldDB" id="A0A2Z7AXD4"/>
<feature type="region of interest" description="Disordered" evidence="1">
    <location>
        <begin position="325"/>
        <end position="358"/>
    </location>
</feature>
<organism evidence="2 3">
    <name type="scientific">Dorcoceras hygrometricum</name>
    <dbReference type="NCBI Taxonomy" id="472368"/>
    <lineage>
        <taxon>Eukaryota</taxon>
        <taxon>Viridiplantae</taxon>
        <taxon>Streptophyta</taxon>
        <taxon>Embryophyta</taxon>
        <taxon>Tracheophyta</taxon>
        <taxon>Spermatophyta</taxon>
        <taxon>Magnoliopsida</taxon>
        <taxon>eudicotyledons</taxon>
        <taxon>Gunneridae</taxon>
        <taxon>Pentapetalae</taxon>
        <taxon>asterids</taxon>
        <taxon>lamiids</taxon>
        <taxon>Lamiales</taxon>
        <taxon>Gesneriaceae</taxon>
        <taxon>Didymocarpoideae</taxon>
        <taxon>Trichosporeae</taxon>
        <taxon>Loxocarpinae</taxon>
        <taxon>Dorcoceras</taxon>
    </lineage>
</organism>